<dbReference type="SUPFAM" id="SSF48173">
    <property type="entry name" value="Cryptochrome/photolyase FAD-binding domain"/>
    <property type="match status" value="1"/>
</dbReference>
<dbReference type="Gene3D" id="1.25.40.80">
    <property type="match status" value="1"/>
</dbReference>
<dbReference type="PROSITE" id="PS00691">
    <property type="entry name" value="DNA_PHOTOLYASES_1_2"/>
    <property type="match status" value="1"/>
</dbReference>
<dbReference type="EC" id="4.1.99.3" evidence="3"/>
<evidence type="ECO:0000256" key="1">
    <source>
        <dbReference type="ARBA" id="ARBA00001932"/>
    </source>
</evidence>
<evidence type="ECO:0000256" key="8">
    <source>
        <dbReference type="ARBA" id="ARBA00031671"/>
    </source>
</evidence>
<dbReference type="InterPro" id="IPR002081">
    <property type="entry name" value="Cryptochrome/DNA_photolyase_1"/>
</dbReference>
<dbReference type="PROSITE" id="PS00394">
    <property type="entry name" value="DNA_PHOTOLYASES_1_1"/>
    <property type="match status" value="1"/>
</dbReference>
<dbReference type="Gene3D" id="3.40.50.620">
    <property type="entry name" value="HUPs"/>
    <property type="match status" value="1"/>
</dbReference>
<dbReference type="GO" id="GO:0000719">
    <property type="term" value="P:photoreactive repair"/>
    <property type="evidence" value="ECO:0007669"/>
    <property type="project" value="UniProtKB-ARBA"/>
</dbReference>
<feature type="site" description="Electron transfer via tryptophanyl radical" evidence="13">
    <location>
        <position position="358"/>
    </location>
</feature>
<keyword evidence="5 12" id="KW-0285">Flavoprotein</keyword>
<evidence type="ECO:0000256" key="11">
    <source>
        <dbReference type="ARBA" id="ARBA00083107"/>
    </source>
</evidence>
<comment type="similarity">
    <text evidence="14">Belongs to the DNA photolyase family.</text>
</comment>
<dbReference type="PANTHER" id="PTHR11455">
    <property type="entry name" value="CRYPTOCHROME"/>
    <property type="match status" value="1"/>
</dbReference>
<evidence type="ECO:0000256" key="5">
    <source>
        <dbReference type="ARBA" id="ARBA00022630"/>
    </source>
</evidence>
<comment type="cofactor">
    <cofactor evidence="1">
        <name>(6R)-5,10-methylene-5,6,7,8-tetrahydrofolate</name>
        <dbReference type="ChEBI" id="CHEBI:15636"/>
    </cofactor>
</comment>
<organism evidence="16 17">
    <name type="scientific">Shewanella cyperi</name>
    <dbReference type="NCBI Taxonomy" id="2814292"/>
    <lineage>
        <taxon>Bacteria</taxon>
        <taxon>Pseudomonadati</taxon>
        <taxon>Pseudomonadota</taxon>
        <taxon>Gammaproteobacteria</taxon>
        <taxon>Alteromonadales</taxon>
        <taxon>Shewanellaceae</taxon>
        <taxon>Shewanella</taxon>
    </lineage>
</organism>
<dbReference type="Proteomes" id="UP000663281">
    <property type="component" value="Chromosome"/>
</dbReference>
<evidence type="ECO:0000256" key="4">
    <source>
        <dbReference type="ARBA" id="ARBA00014046"/>
    </source>
</evidence>
<dbReference type="NCBIfam" id="NF007955">
    <property type="entry name" value="PRK10674.1"/>
    <property type="match status" value="1"/>
</dbReference>
<feature type="site" description="Electron transfer via tryptophanyl radical" evidence="13">
    <location>
        <position position="381"/>
    </location>
</feature>
<proteinExistence type="inferred from homology"/>
<sequence length="468" mass="52200">MNLLIWYRQDLRISDHQALWAACEAARDTGARLYALYIATPKQWQAHDVGPMQLDFIERHLNCLAASLAALGIELELMTVADFAAVPAALGQYLAQRNISKVFASEEVELNERRRDAGLLASGIDLCLFGGHCLLPPGTVTTDAGAMYRVFTPFARRWCALASRQAIRPLPAPQPLGPAKVPSHLRLDVAKRASDYWPSGEVAARERLLAFSAGALGAYGQQRDFPAKAGTSSLSPYLALGVLSPRQCMAAVLDAYPAALVEEGSPGRSWLMELVWREFYRHLLQAYPGLSRGENFNALGDGIRWRNDAGEFAAWCEGRTGYPIVDAAMRQLNTIGWMHNRLRMLAASFLTKHLLIDWRWGEAYFRRQLVDGDLAANNGGWQWSAGTGCDAQPYFRIFNPQLQSERFDPEARFIRHWLPELAGWPLKALHRPEKRASDLFAEAYPAPIIEHSYARERALSALAVLKRG</sequence>
<dbReference type="RefSeq" id="WP_207324470.1">
    <property type="nucleotide sequence ID" value="NZ_CP071504.1"/>
</dbReference>
<dbReference type="InterPro" id="IPR018394">
    <property type="entry name" value="DNA_photolyase_1_CS_C"/>
</dbReference>
<dbReference type="InterPro" id="IPR014729">
    <property type="entry name" value="Rossmann-like_a/b/a_fold"/>
</dbReference>
<comment type="function">
    <text evidence="10">Involved in repair of UV radiation-induced DNA damage. Catalyzes the light-dependent monomerization (300-600 nm) of cyclobutyl pyrimidine dimers (in cis-syn configuration), which are formed between adjacent bases on the same DNA strand upon exposure to ultraviolet radiation.</text>
</comment>
<dbReference type="KEGG" id="scyp:JYB88_13755"/>
<feature type="binding site" evidence="12">
    <location>
        <position position="270"/>
    </location>
    <ligand>
        <name>FAD</name>
        <dbReference type="ChEBI" id="CHEBI:57692"/>
    </ligand>
</feature>
<comment type="catalytic activity">
    <reaction evidence="9">
        <text>cyclobutadipyrimidine (in DNA) = 2 pyrimidine residues (in DNA).</text>
        <dbReference type="EC" id="4.1.99.3"/>
    </reaction>
</comment>
<dbReference type="AlphaFoldDB" id="A0A974XL62"/>
<evidence type="ECO:0000256" key="10">
    <source>
        <dbReference type="ARBA" id="ARBA00059220"/>
    </source>
</evidence>
<reference evidence="16 17" key="1">
    <citation type="submission" date="2021-03" db="EMBL/GenBank/DDBJ databases">
        <title>Novel species identification of genus Shewanella.</title>
        <authorList>
            <person name="Liu G."/>
            <person name="Zhang Q."/>
        </authorList>
    </citation>
    <scope>NUCLEOTIDE SEQUENCE [LARGE SCALE GENOMIC DNA]</scope>
    <source>
        <strain evidence="16 17">FJAT-53726</strain>
    </source>
</reference>
<evidence type="ECO:0000256" key="14">
    <source>
        <dbReference type="RuleBase" id="RU004182"/>
    </source>
</evidence>
<keyword evidence="17" id="KW-1185">Reference proteome</keyword>
<evidence type="ECO:0000259" key="15">
    <source>
        <dbReference type="PROSITE" id="PS51645"/>
    </source>
</evidence>
<keyword evidence="16" id="KW-0456">Lyase</keyword>
<protein>
    <recommendedName>
        <fullName evidence="4">Deoxyribodipyrimidine photo-lyase</fullName>
        <ecNumber evidence="3">4.1.99.3</ecNumber>
    </recommendedName>
    <alternativeName>
        <fullName evidence="8">DNA photolyase</fullName>
    </alternativeName>
    <alternativeName>
        <fullName evidence="11">Photoreactivating enzyme</fullName>
    </alternativeName>
</protein>
<evidence type="ECO:0000313" key="17">
    <source>
        <dbReference type="Proteomes" id="UP000663281"/>
    </source>
</evidence>
<evidence type="ECO:0000313" key="16">
    <source>
        <dbReference type="EMBL" id="QSX29273.1"/>
    </source>
</evidence>
<feature type="domain" description="Photolyase/cryptochrome alpha/beta" evidence="15">
    <location>
        <begin position="1"/>
        <end position="134"/>
    </location>
</feature>
<name>A0A974XL62_9GAMM</name>
<gene>
    <name evidence="16" type="primary">phrB</name>
    <name evidence="16" type="ORF">JYB88_13755</name>
</gene>
<dbReference type="Pfam" id="PF03441">
    <property type="entry name" value="FAD_binding_7"/>
    <property type="match status" value="1"/>
</dbReference>
<keyword evidence="7 14" id="KW-0157">Chromophore</keyword>
<dbReference type="GO" id="GO:0071949">
    <property type="term" value="F:FAD binding"/>
    <property type="evidence" value="ECO:0007669"/>
    <property type="project" value="TreeGrafter"/>
</dbReference>
<evidence type="ECO:0000256" key="13">
    <source>
        <dbReference type="PIRSR" id="PIRSR602081-2"/>
    </source>
</evidence>
<feature type="binding site" evidence="12">
    <location>
        <begin position="231"/>
        <end position="235"/>
    </location>
    <ligand>
        <name>FAD</name>
        <dbReference type="ChEBI" id="CHEBI:57692"/>
    </ligand>
</feature>
<evidence type="ECO:0000256" key="12">
    <source>
        <dbReference type="PIRSR" id="PIRSR602081-1"/>
    </source>
</evidence>
<comment type="similarity">
    <text evidence="2">Belongs to the DNA photolyase class-1 family.</text>
</comment>
<evidence type="ECO:0000256" key="6">
    <source>
        <dbReference type="ARBA" id="ARBA00022827"/>
    </source>
</evidence>
<dbReference type="GO" id="GO:0003904">
    <property type="term" value="F:deoxyribodipyrimidine photo-lyase activity"/>
    <property type="evidence" value="ECO:0007669"/>
    <property type="project" value="UniProtKB-EC"/>
</dbReference>
<dbReference type="EMBL" id="CP071504">
    <property type="protein sequence ID" value="QSX29273.1"/>
    <property type="molecule type" value="Genomic_DNA"/>
</dbReference>
<dbReference type="SUPFAM" id="SSF52425">
    <property type="entry name" value="Cryptochrome/photolyase, N-terminal domain"/>
    <property type="match status" value="1"/>
</dbReference>
<dbReference type="InterPro" id="IPR006050">
    <property type="entry name" value="DNA_photolyase_N"/>
</dbReference>
<evidence type="ECO:0000256" key="9">
    <source>
        <dbReference type="ARBA" id="ARBA00033999"/>
    </source>
</evidence>
<dbReference type="GO" id="GO:0003677">
    <property type="term" value="F:DNA binding"/>
    <property type="evidence" value="ECO:0007669"/>
    <property type="project" value="TreeGrafter"/>
</dbReference>
<keyword evidence="6 12" id="KW-0274">FAD</keyword>
<dbReference type="InterPro" id="IPR005101">
    <property type="entry name" value="Cryptochr/Photolyase_FAD-bd"/>
</dbReference>
<evidence type="ECO:0000256" key="3">
    <source>
        <dbReference type="ARBA" id="ARBA00013149"/>
    </source>
</evidence>
<dbReference type="PANTHER" id="PTHR11455:SF9">
    <property type="entry name" value="CRYPTOCHROME CIRCADIAN CLOCK 5 ISOFORM X1"/>
    <property type="match status" value="1"/>
</dbReference>
<dbReference type="FunFam" id="1.10.579.10:FF:000003">
    <property type="entry name" value="Deoxyribodipyrimidine photo-lyase"/>
    <property type="match status" value="1"/>
</dbReference>
<feature type="binding site" evidence="12">
    <location>
        <position position="219"/>
    </location>
    <ligand>
        <name>FAD</name>
        <dbReference type="ChEBI" id="CHEBI:57692"/>
    </ligand>
</feature>
<accession>A0A974XL62</accession>
<dbReference type="Pfam" id="PF00875">
    <property type="entry name" value="DNA_photolyase"/>
    <property type="match status" value="1"/>
</dbReference>
<dbReference type="PRINTS" id="PR00147">
    <property type="entry name" value="DNAPHOTLYASE"/>
</dbReference>
<dbReference type="InterPro" id="IPR036134">
    <property type="entry name" value="Crypto/Photolyase_FAD-like_sf"/>
</dbReference>
<evidence type="ECO:0000256" key="2">
    <source>
        <dbReference type="ARBA" id="ARBA00005862"/>
    </source>
</evidence>
<evidence type="ECO:0000256" key="7">
    <source>
        <dbReference type="ARBA" id="ARBA00022991"/>
    </source>
</evidence>
<feature type="binding site" evidence="12">
    <location>
        <begin position="273"/>
        <end position="280"/>
    </location>
    <ligand>
        <name>FAD</name>
        <dbReference type="ChEBI" id="CHEBI:57692"/>
    </ligand>
</feature>
<dbReference type="PROSITE" id="PS51645">
    <property type="entry name" value="PHR_CRY_ALPHA_BETA"/>
    <property type="match status" value="1"/>
</dbReference>
<comment type="cofactor">
    <cofactor evidence="12">
        <name>FAD</name>
        <dbReference type="ChEBI" id="CHEBI:57692"/>
    </cofactor>
    <text evidence="12">Binds 1 FAD per subunit.</text>
</comment>
<feature type="binding site" evidence="12">
    <location>
        <begin position="371"/>
        <end position="373"/>
    </location>
    <ligand>
        <name>FAD</name>
        <dbReference type="ChEBI" id="CHEBI:57692"/>
    </ligand>
</feature>
<dbReference type="Gene3D" id="1.10.579.10">
    <property type="entry name" value="DNA Cyclobutane Dipyrimidine Photolyase, subunit A, domain 3"/>
    <property type="match status" value="1"/>
</dbReference>
<dbReference type="GO" id="GO:0009416">
    <property type="term" value="P:response to light stimulus"/>
    <property type="evidence" value="ECO:0007669"/>
    <property type="project" value="TreeGrafter"/>
</dbReference>
<dbReference type="InterPro" id="IPR036155">
    <property type="entry name" value="Crypto/Photolyase_N_sf"/>
</dbReference>
<feature type="site" description="Electron transfer via tryptophanyl radical" evidence="13">
    <location>
        <position position="305"/>
    </location>
</feature>